<feature type="active site" description="Nucleophile" evidence="4">
    <location>
        <position position="349"/>
    </location>
</feature>
<name>U1LML8_SEGRC</name>
<gene>
    <name evidence="6" type="ORF">HMPREF9336_04340</name>
</gene>
<feature type="binding site" evidence="4">
    <location>
        <position position="324"/>
    </location>
    <ligand>
        <name>S-adenosyl-L-methionine</name>
        <dbReference type="ChEBI" id="CHEBI:59789"/>
    </ligand>
</feature>
<dbReference type="OrthoDB" id="9804590at2"/>
<comment type="similarity">
    <text evidence="4">Belongs to the class I-like SAM-binding methyltransferase superfamily. RNA M5U methyltransferase family.</text>
</comment>
<protein>
    <recommendedName>
        <fullName evidence="5">TRAM domain-containing protein</fullName>
    </recommendedName>
</protein>
<keyword evidence="1 4" id="KW-0489">Methyltransferase</keyword>
<evidence type="ECO:0000256" key="1">
    <source>
        <dbReference type="ARBA" id="ARBA00022603"/>
    </source>
</evidence>
<keyword evidence="7" id="KW-1185">Reference proteome</keyword>
<sequence length="391" mass="42302">MAERIVELSTQSLANGGSAVGRHENRAVFVRGALPGEAVRARVVKDKGSYWHADLVEVLEASPHRRPSLCPIAEKHGSGCCDLAFLDPEAARSLKGRVVSEQLAKLGGVEWEGEAEALGAPTGWRTRVRLAVDESGRAGFRRYHSDELTHELQCPQPAPGSLDGLERRRFPVGAEILVAVDDEQTRHVQLADRKRGRRNLAGSGHAVQRVGDRAWRLPVRAFWQPHREAARRYAALVAQWTGDLPEADRSGSVAWDLYGGAGLFASVLAQAVGPTGRVFTVDSAGASSRAAVESLADLRHVEVLSGSTEKILPDLPRAQVAVVDPPRSGAGRAVVAALAGTDRIIHVGCETAAFSRDVGLYVEHGYTVREIRVFDAFPLTHHVECFALLER</sequence>
<organism evidence="6 7">
    <name type="scientific">Segniliparus rugosus (strain ATCC BAA-974 / DSM 45345 / CCUG 50838 / CIP 108380 / JCM 13579 / CDC 945)</name>
    <dbReference type="NCBI Taxonomy" id="679197"/>
    <lineage>
        <taxon>Bacteria</taxon>
        <taxon>Bacillati</taxon>
        <taxon>Actinomycetota</taxon>
        <taxon>Actinomycetes</taxon>
        <taxon>Mycobacteriales</taxon>
        <taxon>Segniliparaceae</taxon>
        <taxon>Segniliparus</taxon>
    </lineage>
</organism>
<dbReference type="Gene3D" id="3.40.50.150">
    <property type="entry name" value="Vaccinia Virus protein VP39"/>
    <property type="match status" value="1"/>
</dbReference>
<dbReference type="EMBL" id="ACZI02000003">
    <property type="protein sequence ID" value="ERG69196.1"/>
    <property type="molecule type" value="Genomic_DNA"/>
</dbReference>
<feature type="binding site" evidence="4">
    <location>
        <position position="224"/>
    </location>
    <ligand>
        <name>S-adenosyl-L-methionine</name>
        <dbReference type="ChEBI" id="CHEBI:59789"/>
    </ligand>
</feature>
<dbReference type="Proteomes" id="UP000004816">
    <property type="component" value="Unassembled WGS sequence"/>
</dbReference>
<evidence type="ECO:0000256" key="3">
    <source>
        <dbReference type="ARBA" id="ARBA00022691"/>
    </source>
</evidence>
<dbReference type="SUPFAM" id="SSF53335">
    <property type="entry name" value="S-adenosyl-L-methionine-dependent methyltransferases"/>
    <property type="match status" value="1"/>
</dbReference>
<comment type="caution">
    <text evidence="6">The sequence shown here is derived from an EMBL/GenBank/DDBJ whole genome shotgun (WGS) entry which is preliminary data.</text>
</comment>
<evidence type="ECO:0000313" key="6">
    <source>
        <dbReference type="EMBL" id="ERG69196.1"/>
    </source>
</evidence>
<dbReference type="SUPFAM" id="SSF50249">
    <property type="entry name" value="Nucleic acid-binding proteins"/>
    <property type="match status" value="1"/>
</dbReference>
<dbReference type="InterPro" id="IPR029063">
    <property type="entry name" value="SAM-dependent_MTases_sf"/>
</dbReference>
<dbReference type="Pfam" id="PF01938">
    <property type="entry name" value="TRAM"/>
    <property type="match status" value="1"/>
</dbReference>
<dbReference type="eggNOG" id="COG2265">
    <property type="taxonomic scope" value="Bacteria"/>
</dbReference>
<evidence type="ECO:0000313" key="7">
    <source>
        <dbReference type="Proteomes" id="UP000004816"/>
    </source>
</evidence>
<dbReference type="PROSITE" id="PS50926">
    <property type="entry name" value="TRAM"/>
    <property type="match status" value="1"/>
</dbReference>
<dbReference type="PROSITE" id="PS51687">
    <property type="entry name" value="SAM_MT_RNA_M5U"/>
    <property type="match status" value="1"/>
</dbReference>
<dbReference type="InterPro" id="IPR012340">
    <property type="entry name" value="NA-bd_OB-fold"/>
</dbReference>
<dbReference type="GO" id="GO:0070475">
    <property type="term" value="P:rRNA base methylation"/>
    <property type="evidence" value="ECO:0007669"/>
    <property type="project" value="TreeGrafter"/>
</dbReference>
<dbReference type="GO" id="GO:0070041">
    <property type="term" value="F:rRNA (uridine-C5-)-methyltransferase activity"/>
    <property type="evidence" value="ECO:0007669"/>
    <property type="project" value="TreeGrafter"/>
</dbReference>
<feature type="domain" description="TRAM" evidence="5">
    <location>
        <begin position="1"/>
        <end position="57"/>
    </location>
</feature>
<dbReference type="STRING" id="679197.HMPREF9336_04340"/>
<keyword evidence="3 4" id="KW-0949">S-adenosyl-L-methionine</keyword>
<dbReference type="HOGENOM" id="CLU_014689_7_0_11"/>
<evidence type="ECO:0000256" key="4">
    <source>
        <dbReference type="PROSITE-ProRule" id="PRU01024"/>
    </source>
</evidence>
<dbReference type="PANTHER" id="PTHR11061:SF30">
    <property type="entry name" value="TRNA (URACIL(54)-C(5))-METHYLTRANSFERASE"/>
    <property type="match status" value="1"/>
</dbReference>
<dbReference type="Gene3D" id="2.40.50.140">
    <property type="entry name" value="Nucleic acid-binding proteins"/>
    <property type="match status" value="1"/>
</dbReference>
<accession>U1LML8</accession>
<feature type="binding site" evidence="4">
    <location>
        <position position="258"/>
    </location>
    <ligand>
        <name>S-adenosyl-L-methionine</name>
        <dbReference type="ChEBI" id="CHEBI:59789"/>
    </ligand>
</feature>
<dbReference type="Pfam" id="PF05958">
    <property type="entry name" value="tRNA_U5-meth_tr"/>
    <property type="match status" value="1"/>
</dbReference>
<dbReference type="InterPro" id="IPR002792">
    <property type="entry name" value="TRAM_dom"/>
</dbReference>
<proteinExistence type="inferred from homology"/>
<keyword evidence="2 4" id="KW-0808">Transferase</keyword>
<dbReference type="InterPro" id="IPR010280">
    <property type="entry name" value="U5_MeTrfase_fam"/>
</dbReference>
<dbReference type="AlphaFoldDB" id="U1LML8"/>
<reference evidence="6 7" key="1">
    <citation type="journal article" date="2011" name="Stand. Genomic Sci.">
        <title>High quality draft genome sequence of Segniliparus rugosus CDC 945(T)= (ATCC BAA-974(T)).</title>
        <authorList>
            <person name="Earl A.M."/>
            <person name="Desjardins C.A."/>
            <person name="Fitzgerald M.G."/>
            <person name="Arachchi H.M."/>
            <person name="Zeng Q."/>
            <person name="Mehta T."/>
            <person name="Griggs A."/>
            <person name="Birren B.W."/>
            <person name="Toney N.C."/>
            <person name="Carr J."/>
            <person name="Posey J."/>
            <person name="Butler W.R."/>
        </authorList>
    </citation>
    <scope>NUCLEOTIDE SEQUENCE [LARGE SCALE GENOMIC DNA]</scope>
    <source>
        <strain evidence="7">ATCC BAA-974 / DSM 45345 / CCUG 50838 / CIP 108380 / JCM 13579 / CDC 945</strain>
    </source>
</reference>
<feature type="binding site" evidence="4">
    <location>
        <position position="282"/>
    </location>
    <ligand>
        <name>S-adenosyl-L-methionine</name>
        <dbReference type="ChEBI" id="CHEBI:59789"/>
    </ligand>
</feature>
<dbReference type="PANTHER" id="PTHR11061">
    <property type="entry name" value="RNA M5U METHYLTRANSFERASE"/>
    <property type="match status" value="1"/>
</dbReference>
<evidence type="ECO:0000256" key="2">
    <source>
        <dbReference type="ARBA" id="ARBA00022679"/>
    </source>
</evidence>
<evidence type="ECO:0000259" key="5">
    <source>
        <dbReference type="PROSITE" id="PS50926"/>
    </source>
</evidence>